<reference evidence="6 7" key="1">
    <citation type="submission" date="2011-09" db="EMBL/GenBank/DDBJ databases">
        <title>Complete sequence of chromosome of Thioflavicoccus mobilis 8321.</title>
        <authorList>
            <consortium name="US DOE Joint Genome Institute"/>
            <person name="Lucas S."/>
            <person name="Han J."/>
            <person name="Lapidus A."/>
            <person name="Cheng J.-F."/>
            <person name="Goodwin L."/>
            <person name="Pitluck S."/>
            <person name="Peters L."/>
            <person name="Ovchinnikova G."/>
            <person name="Lu M."/>
            <person name="Detter J.C."/>
            <person name="Han C."/>
            <person name="Tapia R."/>
            <person name="Land M."/>
            <person name="Hauser L."/>
            <person name="Kyrpides N."/>
            <person name="Ivanova N."/>
            <person name="Pagani I."/>
            <person name="Vogl K."/>
            <person name="Liu Z."/>
            <person name="Imhoff J."/>
            <person name="Thiel V."/>
            <person name="Frigaard N.-U."/>
            <person name="Bryant D."/>
            <person name="Woyke T."/>
        </authorList>
    </citation>
    <scope>NUCLEOTIDE SEQUENCE [LARGE SCALE GENOMIC DNA]</scope>
    <source>
        <strain evidence="6 7">8321</strain>
    </source>
</reference>
<keyword evidence="6" id="KW-0255">Endonuclease</keyword>
<dbReference type="GO" id="GO:0051539">
    <property type="term" value="F:4 iron, 4 sulfur cluster binding"/>
    <property type="evidence" value="ECO:0007669"/>
    <property type="project" value="UniProtKB-KW"/>
</dbReference>
<dbReference type="AlphaFoldDB" id="L0GXP9"/>
<feature type="domain" description="HhH-GPD" evidence="5">
    <location>
        <begin position="37"/>
        <end position="194"/>
    </location>
</feature>
<dbReference type="HOGENOM" id="CLU_012862_6_0_6"/>
<keyword evidence="6" id="KW-0540">Nuclease</keyword>
<dbReference type="GO" id="GO:0004519">
    <property type="term" value="F:endonuclease activity"/>
    <property type="evidence" value="ECO:0007669"/>
    <property type="project" value="UniProtKB-KW"/>
</dbReference>
<accession>L0GXP9</accession>
<dbReference type="PIRSF" id="PIRSF001435">
    <property type="entry name" value="Nth"/>
    <property type="match status" value="1"/>
</dbReference>
<dbReference type="CDD" id="cd00056">
    <property type="entry name" value="ENDO3c"/>
    <property type="match status" value="1"/>
</dbReference>
<dbReference type="PATRIC" id="fig|765912.4.peg.1795"/>
<dbReference type="PANTHER" id="PTHR10359:SF19">
    <property type="entry name" value="DNA REPAIR GLYCOSYLASE MJ1434-RELATED"/>
    <property type="match status" value="1"/>
</dbReference>
<evidence type="ECO:0000256" key="1">
    <source>
        <dbReference type="ARBA" id="ARBA00022485"/>
    </source>
</evidence>
<proteinExistence type="predicted"/>
<dbReference type="SUPFAM" id="SSF48150">
    <property type="entry name" value="DNA-glycosylase"/>
    <property type="match status" value="1"/>
</dbReference>
<dbReference type="GO" id="GO:0046872">
    <property type="term" value="F:metal ion binding"/>
    <property type="evidence" value="ECO:0007669"/>
    <property type="project" value="UniProtKB-KW"/>
</dbReference>
<dbReference type="PANTHER" id="PTHR10359">
    <property type="entry name" value="A/G-SPECIFIC ADENINE GLYCOSYLASE/ENDONUCLEASE III"/>
    <property type="match status" value="1"/>
</dbReference>
<dbReference type="RefSeq" id="WP_015280743.1">
    <property type="nucleotide sequence ID" value="NC_019940.1"/>
</dbReference>
<dbReference type="EMBL" id="CP003051">
    <property type="protein sequence ID" value="AGA90602.1"/>
    <property type="molecule type" value="Genomic_DNA"/>
</dbReference>
<dbReference type="Gene3D" id="1.10.340.30">
    <property type="entry name" value="Hypothetical protein, domain 2"/>
    <property type="match status" value="1"/>
</dbReference>
<keyword evidence="4" id="KW-0411">Iron-sulfur</keyword>
<dbReference type="InterPro" id="IPR023170">
    <property type="entry name" value="HhH_base_excis_C"/>
</dbReference>
<dbReference type="InterPro" id="IPR003265">
    <property type="entry name" value="HhH-GPD_domain"/>
</dbReference>
<sequence length="215" mass="23934">MEPAHLDAVYRVLYHAYGPQHWWPGDSPFEVMVGAVLTQNTAWSNVERALARLNERIPLAAEAILALDHETLADAIRPAGYFNVKARRLRAFCHAFVEEGGLAGLSSLDTKALRERLLAINGVGPETADDMLLYAFERPVFVVDAYTRRLFARLGLLDGDEGYETIRDAFERALGPDTECFNEYHALIVRHAKEVCRTRPRCAGCCLGELCPSAS</sequence>
<evidence type="ECO:0000256" key="3">
    <source>
        <dbReference type="ARBA" id="ARBA00023004"/>
    </source>
</evidence>
<evidence type="ECO:0000313" key="6">
    <source>
        <dbReference type="EMBL" id="AGA90602.1"/>
    </source>
</evidence>
<keyword evidence="2" id="KW-0479">Metal-binding</keyword>
<dbReference type="SMART" id="SM00478">
    <property type="entry name" value="ENDO3c"/>
    <property type="match status" value="1"/>
</dbReference>
<dbReference type="eggNOG" id="COG2231">
    <property type="taxonomic scope" value="Bacteria"/>
</dbReference>
<keyword evidence="6" id="KW-0378">Hydrolase</keyword>
<dbReference type="Pfam" id="PF00730">
    <property type="entry name" value="HhH-GPD"/>
    <property type="match status" value="1"/>
</dbReference>
<dbReference type="Gene3D" id="1.10.1670.10">
    <property type="entry name" value="Helix-hairpin-Helix base-excision DNA repair enzymes (C-terminal)"/>
    <property type="match status" value="1"/>
</dbReference>
<evidence type="ECO:0000256" key="2">
    <source>
        <dbReference type="ARBA" id="ARBA00022723"/>
    </source>
</evidence>
<protein>
    <submittedName>
        <fullName evidence="6">Putative endonuclease III-like protein</fullName>
    </submittedName>
</protein>
<dbReference type="KEGG" id="tmb:Thimo_1834"/>
<name>L0GXP9_9GAMM</name>
<evidence type="ECO:0000259" key="5">
    <source>
        <dbReference type="SMART" id="SM00478"/>
    </source>
</evidence>
<keyword evidence="1" id="KW-0004">4Fe-4S</keyword>
<dbReference type="STRING" id="765912.Thimo_1834"/>
<organism evidence="6 7">
    <name type="scientific">Thioflavicoccus mobilis 8321</name>
    <dbReference type="NCBI Taxonomy" id="765912"/>
    <lineage>
        <taxon>Bacteria</taxon>
        <taxon>Pseudomonadati</taxon>
        <taxon>Pseudomonadota</taxon>
        <taxon>Gammaproteobacteria</taxon>
        <taxon>Chromatiales</taxon>
        <taxon>Chromatiaceae</taxon>
        <taxon>Thioflavicoccus</taxon>
    </lineage>
</organism>
<evidence type="ECO:0000256" key="4">
    <source>
        <dbReference type="ARBA" id="ARBA00023014"/>
    </source>
</evidence>
<dbReference type="InterPro" id="IPR011257">
    <property type="entry name" value="DNA_glycosylase"/>
</dbReference>
<gene>
    <name evidence="6" type="ORF">Thimo_1834</name>
</gene>
<keyword evidence="3" id="KW-0408">Iron</keyword>
<dbReference type="GO" id="GO:0006284">
    <property type="term" value="P:base-excision repair"/>
    <property type="evidence" value="ECO:0007669"/>
    <property type="project" value="InterPro"/>
</dbReference>
<keyword evidence="7" id="KW-1185">Reference proteome</keyword>
<evidence type="ECO:0000313" key="7">
    <source>
        <dbReference type="Proteomes" id="UP000010816"/>
    </source>
</evidence>
<dbReference type="Proteomes" id="UP000010816">
    <property type="component" value="Chromosome"/>
</dbReference>